<dbReference type="InterPro" id="IPR006691">
    <property type="entry name" value="GyrA/parC_rep"/>
</dbReference>
<dbReference type="Proteomes" id="UP000293623">
    <property type="component" value="Unassembled WGS sequence"/>
</dbReference>
<comment type="subunit">
    <text evidence="8">Heterotetramer, composed of two GyrA and two GyrB chains. In the heterotetramer, GyrA contains the active site tyrosine that forms a transient covalent intermediate with DNA, while GyrB binds cofactors and catalyzes ATP hydrolysis.</text>
</comment>
<comment type="catalytic activity">
    <reaction evidence="1 8 9">
        <text>ATP-dependent breakage, passage and rejoining of double-stranded DNA.</text>
        <dbReference type="EC" id="5.6.2.2"/>
    </reaction>
</comment>
<protein>
    <recommendedName>
        <fullName evidence="8">DNA gyrase subunit A</fullName>
        <ecNumber evidence="8">5.6.2.2</ecNumber>
    </recommendedName>
</protein>
<evidence type="ECO:0000313" key="13">
    <source>
        <dbReference type="Proteomes" id="UP000293623"/>
    </source>
</evidence>
<dbReference type="SUPFAM" id="SSF56719">
    <property type="entry name" value="Type II DNA topoisomerase"/>
    <property type="match status" value="1"/>
</dbReference>
<organism evidence="12 13">
    <name type="scientific">Pelagerythrobacter rhizovicinus</name>
    <dbReference type="NCBI Taxonomy" id="2268576"/>
    <lineage>
        <taxon>Bacteria</taxon>
        <taxon>Pseudomonadati</taxon>
        <taxon>Pseudomonadota</taxon>
        <taxon>Alphaproteobacteria</taxon>
        <taxon>Sphingomonadales</taxon>
        <taxon>Erythrobacteraceae</taxon>
        <taxon>Pelagerythrobacter</taxon>
    </lineage>
</organism>
<feature type="compositionally biased region" description="Polar residues" evidence="10">
    <location>
        <begin position="908"/>
        <end position="919"/>
    </location>
</feature>
<dbReference type="GO" id="GO:0009330">
    <property type="term" value="C:DNA topoisomerase type II (double strand cut, ATP-hydrolyzing) complex"/>
    <property type="evidence" value="ECO:0007669"/>
    <property type="project" value="TreeGrafter"/>
</dbReference>
<comment type="similarity">
    <text evidence="2 8">Belongs to the type II topoisomerase GyrA/ParC subunit family.</text>
</comment>
<keyword evidence="6 8" id="KW-0238">DNA-binding</keyword>
<name>A0A4Q2KR12_9SPHN</name>
<evidence type="ECO:0000259" key="11">
    <source>
        <dbReference type="PROSITE" id="PS52040"/>
    </source>
</evidence>
<sequence length="931" mass="102128">MSDDTETLSPPVPAGDFDRVDIVDEMKTSYLDYAMSVIVSRALPDVRDGLKPVHRRILFASQEGGFVAGRPYRKSAKIVGDVMGNYHPHGDAAIYDALARMTQPWSMRVPLVDGQGNFGSMDPDPPASMRYTEARLAKVANSLLDDLDKDTVDFSDNYDGSRQEPTVLPARFPNLLVNGAGGIAVGMATNIPPHNLGEVIDGCLAYMDDPGISSEELFEIIPGPDFPTAPLILGQSGAKAAYTTGRGSILMRCRHTIETSRGDRQSIVLTSIPYQVGKAGLVEKIADAAKEKRIEGIADIRDESSREGVRVVVDLKRDATADVVLNQIWRHTPAQASFPANMLAIRGGRPEVLTLRDFIQAFIAFREQVITRRTKFELNKARERAHILLGLVVAVSNLDEVVAMIRGSSNPADARAKLLGKEWPIGDIAQYIRLVEAIEPDAEQQGGTYRLSERQVKAILDLRLHRLTALGRDEIGDELKELSIAIEEYLSILADRVKLYGVMRDELKEIRELYATPRVSEIAPAWDGIDDEDLIERDEMVVTVTLDGYIKRTPLSTFRAQNRGGKGRAGMATKDEDAVMEMFVTSTHNPVLFFSSAGKVYRLKVWKLPEGGPATRGRPIVNLLPALDEGETIRTVLPLPEDEESWGALSVVFATAKGNVRRNSMDAFTNVPSNGKYAMKFDEGSDDRLIGVALLDANDDVLLASSNGKAIRFAGDDVREFTSRTSTGVRGMNLKKDDEVVSLSILHRIGTEGEERDQYLRYAPWKGERDGEPDLAPERFEELAEKEQFILTVCANGYGKLSSAYEYRRIGRGGQGILNIDNVERNGRVVASFTATQRDQLMLVTDRAKLIRIGLDSLRVIGRGSAGVRLFKVAEGEHIVSAVRLDEEPDPENEAEEAIVEEMAARGSTETAPATTSQSGDDAAGGEADGE</sequence>
<dbReference type="NCBIfam" id="NF004044">
    <property type="entry name" value="PRK05561.1"/>
    <property type="match status" value="1"/>
</dbReference>
<dbReference type="GO" id="GO:0005694">
    <property type="term" value="C:chromosome"/>
    <property type="evidence" value="ECO:0007669"/>
    <property type="project" value="InterPro"/>
</dbReference>
<evidence type="ECO:0000256" key="1">
    <source>
        <dbReference type="ARBA" id="ARBA00000185"/>
    </source>
</evidence>
<dbReference type="CDD" id="cd00187">
    <property type="entry name" value="TOP4c"/>
    <property type="match status" value="1"/>
</dbReference>
<dbReference type="RefSeq" id="WP_129523556.1">
    <property type="nucleotide sequence ID" value="NZ_SDPV01000001.1"/>
</dbReference>
<evidence type="ECO:0000313" key="12">
    <source>
        <dbReference type="EMBL" id="RXZ66082.1"/>
    </source>
</evidence>
<dbReference type="FunFam" id="1.10.268.10:FF:000001">
    <property type="entry name" value="DNA gyrase subunit A"/>
    <property type="match status" value="1"/>
</dbReference>
<dbReference type="EC" id="5.6.2.2" evidence="8"/>
<comment type="subcellular location">
    <subcellularLocation>
        <location evidence="8">Cytoplasm</location>
    </subcellularLocation>
</comment>
<dbReference type="PANTHER" id="PTHR43493:SF5">
    <property type="entry name" value="DNA GYRASE SUBUNIT A, CHLOROPLASTIC_MITOCHONDRIAL"/>
    <property type="match status" value="1"/>
</dbReference>
<evidence type="ECO:0000256" key="8">
    <source>
        <dbReference type="HAMAP-Rule" id="MF_01897"/>
    </source>
</evidence>
<evidence type="ECO:0000256" key="5">
    <source>
        <dbReference type="ARBA" id="ARBA00023029"/>
    </source>
</evidence>
<evidence type="ECO:0000256" key="10">
    <source>
        <dbReference type="SAM" id="MobiDB-lite"/>
    </source>
</evidence>
<gene>
    <name evidence="8 12" type="primary">gyrA</name>
    <name evidence="12" type="ORF">ETX26_05045</name>
</gene>
<dbReference type="FunFam" id="3.30.1360.40:FF:000002">
    <property type="entry name" value="DNA gyrase subunit A"/>
    <property type="match status" value="1"/>
</dbReference>
<comment type="function">
    <text evidence="8">A type II topoisomerase that negatively supercoils closed circular double-stranded (ds) DNA in an ATP-dependent manner to modulate DNA topology and maintain chromosomes in an underwound state. Negative supercoiling favors strand separation, and DNA replication, transcription, recombination and repair, all of which involve strand separation. Also able to catalyze the interconversion of other topological isomers of dsDNA rings, including catenanes and knotted rings. Type II topoisomerases break and join 2 DNA strands simultaneously in an ATP-dependent manner.</text>
</comment>
<keyword evidence="13" id="KW-1185">Reference proteome</keyword>
<keyword evidence="8" id="KW-0963">Cytoplasm</keyword>
<keyword evidence="7 8" id="KW-0413">Isomerase</keyword>
<feature type="active site" description="O-(5'-phospho-DNA)-tyrosine intermediate" evidence="8 9">
    <location>
        <position position="131"/>
    </location>
</feature>
<evidence type="ECO:0000256" key="3">
    <source>
        <dbReference type="ARBA" id="ARBA00022741"/>
    </source>
</evidence>
<evidence type="ECO:0000256" key="6">
    <source>
        <dbReference type="ARBA" id="ARBA00023125"/>
    </source>
</evidence>
<dbReference type="AlphaFoldDB" id="A0A4Q2KR12"/>
<feature type="short sequence motif" description="GyrA-box" evidence="8">
    <location>
        <begin position="561"/>
        <end position="567"/>
    </location>
</feature>
<dbReference type="InterPro" id="IPR013758">
    <property type="entry name" value="Topo_IIA_A/C_ab"/>
</dbReference>
<dbReference type="FunFam" id="3.90.199.10:FF:000001">
    <property type="entry name" value="DNA gyrase subunit A"/>
    <property type="match status" value="1"/>
</dbReference>
<comment type="caution">
    <text evidence="12">The sequence shown here is derived from an EMBL/GenBank/DDBJ whole genome shotgun (WGS) entry which is preliminary data.</text>
</comment>
<dbReference type="SMART" id="SM00434">
    <property type="entry name" value="TOP4c"/>
    <property type="match status" value="1"/>
</dbReference>
<dbReference type="InterPro" id="IPR035516">
    <property type="entry name" value="Gyrase/topoIV_suA_C"/>
</dbReference>
<dbReference type="GO" id="GO:0034335">
    <property type="term" value="F:DNA negative supercoiling activity"/>
    <property type="evidence" value="ECO:0007669"/>
    <property type="project" value="UniProtKB-ARBA"/>
</dbReference>
<proteinExistence type="inferred from homology"/>
<dbReference type="Gene3D" id="2.120.10.90">
    <property type="entry name" value="DNA gyrase/topoisomerase IV, subunit A, C-terminal"/>
    <property type="match status" value="1"/>
</dbReference>
<dbReference type="Gene3D" id="3.30.1360.40">
    <property type="match status" value="1"/>
</dbReference>
<dbReference type="EMBL" id="SDPV01000001">
    <property type="protein sequence ID" value="RXZ66082.1"/>
    <property type="molecule type" value="Genomic_DNA"/>
</dbReference>
<dbReference type="Pfam" id="PF03989">
    <property type="entry name" value="DNA_gyraseA_C"/>
    <property type="match status" value="6"/>
</dbReference>
<dbReference type="NCBIfam" id="TIGR01063">
    <property type="entry name" value="gyrA"/>
    <property type="match status" value="1"/>
</dbReference>
<reference evidence="12 13" key="1">
    <citation type="submission" date="2019-01" db="EMBL/GenBank/DDBJ databases">
        <title>Altererythrobacter rhizovicinus sp. nov., isolated from the rhizosphere soil of Haloxylon ammodendron.</title>
        <authorList>
            <person name="Li H.-P."/>
            <person name="Gou J.-Y."/>
            <person name="Yao D."/>
            <person name="Han Q.-Q."/>
            <person name="Shao K.-Z."/>
            <person name="Zhao Q."/>
            <person name="Zhang J.-L."/>
        </authorList>
    </citation>
    <scope>NUCLEOTIDE SEQUENCE [LARGE SCALE GENOMIC DNA]</scope>
    <source>
        <strain evidence="12 13">AY-3R</strain>
    </source>
</reference>
<dbReference type="PROSITE" id="PS52040">
    <property type="entry name" value="TOPO_IIA"/>
    <property type="match status" value="1"/>
</dbReference>
<dbReference type="GO" id="GO:0006265">
    <property type="term" value="P:DNA topological change"/>
    <property type="evidence" value="ECO:0007669"/>
    <property type="project" value="UniProtKB-UniRule"/>
</dbReference>
<dbReference type="HAMAP" id="MF_01897">
    <property type="entry name" value="GyrA"/>
    <property type="match status" value="1"/>
</dbReference>
<dbReference type="PANTHER" id="PTHR43493">
    <property type="entry name" value="DNA GYRASE/TOPOISOMERASE SUBUNIT A"/>
    <property type="match status" value="1"/>
</dbReference>
<dbReference type="InterPro" id="IPR050220">
    <property type="entry name" value="Type_II_DNA_Topoisomerases"/>
</dbReference>
<keyword evidence="3 8" id="KW-0547">Nucleotide-binding</keyword>
<accession>A0A4Q2KR12</accession>
<dbReference type="GO" id="GO:0005524">
    <property type="term" value="F:ATP binding"/>
    <property type="evidence" value="ECO:0007669"/>
    <property type="project" value="UniProtKB-UniRule"/>
</dbReference>
<dbReference type="SUPFAM" id="SSF101904">
    <property type="entry name" value="GyrA/ParC C-terminal domain-like"/>
    <property type="match status" value="1"/>
</dbReference>
<dbReference type="OrthoDB" id="9806486at2"/>
<dbReference type="InterPro" id="IPR005743">
    <property type="entry name" value="GyrA"/>
</dbReference>
<feature type="domain" description="Topo IIA-type catalytic" evidence="11">
    <location>
        <begin position="43"/>
        <end position="534"/>
    </location>
</feature>
<evidence type="ECO:0000256" key="4">
    <source>
        <dbReference type="ARBA" id="ARBA00022840"/>
    </source>
</evidence>
<dbReference type="Gene3D" id="3.90.199.10">
    <property type="entry name" value="Topoisomerase II, domain 5"/>
    <property type="match status" value="1"/>
</dbReference>
<evidence type="ECO:0000256" key="9">
    <source>
        <dbReference type="PROSITE-ProRule" id="PRU01384"/>
    </source>
</evidence>
<dbReference type="Gene3D" id="1.10.268.10">
    <property type="entry name" value="Topoisomerase, domain 3"/>
    <property type="match status" value="1"/>
</dbReference>
<dbReference type="GO" id="GO:0006261">
    <property type="term" value="P:DNA-templated DNA replication"/>
    <property type="evidence" value="ECO:0007669"/>
    <property type="project" value="UniProtKB-UniRule"/>
</dbReference>
<feature type="compositionally biased region" description="Acidic residues" evidence="10">
    <location>
        <begin position="887"/>
        <end position="900"/>
    </location>
</feature>
<keyword evidence="4 8" id="KW-0067">ATP-binding</keyword>
<feature type="region of interest" description="Disordered" evidence="10">
    <location>
        <begin position="886"/>
        <end position="931"/>
    </location>
</feature>
<dbReference type="GO" id="GO:0003677">
    <property type="term" value="F:DNA binding"/>
    <property type="evidence" value="ECO:0007669"/>
    <property type="project" value="UniProtKB-UniRule"/>
</dbReference>
<comment type="miscellaneous">
    <text evidence="8">Few gyrases are as efficient as E.coli at forming negative supercoils. Not all organisms have 2 type II topoisomerases; in organisms with a single type II topoisomerase this enzyme also has to decatenate newly replicated chromosomes.</text>
</comment>
<keyword evidence="5 8" id="KW-0799">Topoisomerase</keyword>
<dbReference type="InterPro" id="IPR013760">
    <property type="entry name" value="Topo_IIA-like_dom_sf"/>
</dbReference>
<dbReference type="Pfam" id="PF00521">
    <property type="entry name" value="DNA_topoisoIV"/>
    <property type="match status" value="1"/>
</dbReference>
<evidence type="ECO:0000256" key="7">
    <source>
        <dbReference type="ARBA" id="ARBA00023235"/>
    </source>
</evidence>
<feature type="compositionally biased region" description="Low complexity" evidence="10">
    <location>
        <begin position="920"/>
        <end position="931"/>
    </location>
</feature>
<dbReference type="InterPro" id="IPR002205">
    <property type="entry name" value="Topo_IIA_dom_A"/>
</dbReference>
<dbReference type="NCBIfam" id="NF004043">
    <property type="entry name" value="PRK05560.1"/>
    <property type="match status" value="1"/>
</dbReference>
<dbReference type="GO" id="GO:0005737">
    <property type="term" value="C:cytoplasm"/>
    <property type="evidence" value="ECO:0007669"/>
    <property type="project" value="UniProtKB-SubCell"/>
</dbReference>
<dbReference type="InterPro" id="IPR013757">
    <property type="entry name" value="Topo_IIA_A_a_sf"/>
</dbReference>
<evidence type="ECO:0000256" key="2">
    <source>
        <dbReference type="ARBA" id="ARBA00008263"/>
    </source>
</evidence>